<reference evidence="1" key="1">
    <citation type="submission" date="2021-06" db="EMBL/GenBank/DDBJ databases">
        <authorList>
            <person name="Kallberg Y."/>
            <person name="Tangrot J."/>
            <person name="Rosling A."/>
        </authorList>
    </citation>
    <scope>NUCLEOTIDE SEQUENCE</scope>
    <source>
        <strain evidence="1">IL203A</strain>
    </source>
</reference>
<gene>
    <name evidence="1" type="ORF">DHETER_LOCUS15957</name>
</gene>
<dbReference type="Proteomes" id="UP000789702">
    <property type="component" value="Unassembled WGS sequence"/>
</dbReference>
<name>A0ACA9R1U5_9GLOM</name>
<protein>
    <submittedName>
        <fullName evidence="1">10198_t:CDS:1</fullName>
    </submittedName>
</protein>
<accession>A0ACA9R1U5</accession>
<sequence length="61" mass="6894">YEDALKSLASGLQSNPNDVKLLSNRGNVYRALHQYDNALTDFNYALKFCPKNVFALLSRSK</sequence>
<organism evidence="1 2">
    <name type="scientific">Dentiscutata heterogama</name>
    <dbReference type="NCBI Taxonomy" id="1316150"/>
    <lineage>
        <taxon>Eukaryota</taxon>
        <taxon>Fungi</taxon>
        <taxon>Fungi incertae sedis</taxon>
        <taxon>Mucoromycota</taxon>
        <taxon>Glomeromycotina</taxon>
        <taxon>Glomeromycetes</taxon>
        <taxon>Diversisporales</taxon>
        <taxon>Gigasporaceae</taxon>
        <taxon>Dentiscutata</taxon>
    </lineage>
</organism>
<comment type="caution">
    <text evidence="1">The sequence shown here is derived from an EMBL/GenBank/DDBJ whole genome shotgun (WGS) entry which is preliminary data.</text>
</comment>
<keyword evidence="2" id="KW-1185">Reference proteome</keyword>
<feature type="non-terminal residue" evidence="1">
    <location>
        <position position="1"/>
    </location>
</feature>
<dbReference type="EMBL" id="CAJVPU010058129">
    <property type="protein sequence ID" value="CAG8773143.1"/>
    <property type="molecule type" value="Genomic_DNA"/>
</dbReference>
<feature type="non-terminal residue" evidence="1">
    <location>
        <position position="61"/>
    </location>
</feature>
<evidence type="ECO:0000313" key="1">
    <source>
        <dbReference type="EMBL" id="CAG8773143.1"/>
    </source>
</evidence>
<evidence type="ECO:0000313" key="2">
    <source>
        <dbReference type="Proteomes" id="UP000789702"/>
    </source>
</evidence>
<proteinExistence type="predicted"/>